<organism evidence="3 4">
    <name type="scientific">Rubus argutus</name>
    <name type="common">Southern blackberry</name>
    <dbReference type="NCBI Taxonomy" id="59490"/>
    <lineage>
        <taxon>Eukaryota</taxon>
        <taxon>Viridiplantae</taxon>
        <taxon>Streptophyta</taxon>
        <taxon>Embryophyta</taxon>
        <taxon>Tracheophyta</taxon>
        <taxon>Spermatophyta</taxon>
        <taxon>Magnoliopsida</taxon>
        <taxon>eudicotyledons</taxon>
        <taxon>Gunneridae</taxon>
        <taxon>Pentapetalae</taxon>
        <taxon>rosids</taxon>
        <taxon>fabids</taxon>
        <taxon>Rosales</taxon>
        <taxon>Rosaceae</taxon>
        <taxon>Rosoideae</taxon>
        <taxon>Rosoideae incertae sedis</taxon>
        <taxon>Rubus</taxon>
    </lineage>
</organism>
<protein>
    <submittedName>
        <fullName evidence="3">Uncharacterized protein</fullName>
    </submittedName>
</protein>
<evidence type="ECO:0000313" key="3">
    <source>
        <dbReference type="EMBL" id="KAK9920061.1"/>
    </source>
</evidence>
<dbReference type="EMBL" id="JBEDUW010000006">
    <property type="protein sequence ID" value="KAK9920061.1"/>
    <property type="molecule type" value="Genomic_DNA"/>
</dbReference>
<feature type="compositionally biased region" description="Gly residues" evidence="1">
    <location>
        <begin position="85"/>
        <end position="112"/>
    </location>
</feature>
<proteinExistence type="predicted"/>
<keyword evidence="2" id="KW-0732">Signal</keyword>
<feature type="chain" id="PRO_5043979785" evidence="2">
    <location>
        <begin position="22"/>
        <end position="119"/>
    </location>
</feature>
<keyword evidence="4" id="KW-1185">Reference proteome</keyword>
<evidence type="ECO:0000313" key="4">
    <source>
        <dbReference type="Proteomes" id="UP001457282"/>
    </source>
</evidence>
<gene>
    <name evidence="3" type="ORF">M0R45_028626</name>
</gene>
<name>A0AAW1W7W8_RUBAR</name>
<reference evidence="3 4" key="1">
    <citation type="journal article" date="2023" name="G3 (Bethesda)">
        <title>A chromosome-length genome assembly and annotation of blackberry (Rubus argutus, cv. 'Hillquist').</title>
        <authorList>
            <person name="Bruna T."/>
            <person name="Aryal R."/>
            <person name="Dudchenko O."/>
            <person name="Sargent D.J."/>
            <person name="Mead D."/>
            <person name="Buti M."/>
            <person name="Cavallini A."/>
            <person name="Hytonen T."/>
            <person name="Andres J."/>
            <person name="Pham M."/>
            <person name="Weisz D."/>
            <person name="Mascagni F."/>
            <person name="Usai G."/>
            <person name="Natali L."/>
            <person name="Bassil N."/>
            <person name="Fernandez G.E."/>
            <person name="Lomsadze A."/>
            <person name="Armour M."/>
            <person name="Olukolu B."/>
            <person name="Poorten T."/>
            <person name="Britton C."/>
            <person name="Davik J."/>
            <person name="Ashrafi H."/>
            <person name="Aiden E.L."/>
            <person name="Borodovsky M."/>
            <person name="Worthington M."/>
        </authorList>
    </citation>
    <scope>NUCLEOTIDE SEQUENCE [LARGE SCALE GENOMIC DNA]</scope>
    <source>
        <strain evidence="3">PI 553951</strain>
    </source>
</reference>
<sequence>MERVSKVILILTIVLASDVEGRMMKSKEDQVDHPQNFYGGAGGVFFSGTGPATVTGIGFSPNGVCILPGGCVPIAGGFPTIPGGVFGSGGSGGTGGGSGGTGGGSVGTGGGSAPIIPHD</sequence>
<accession>A0AAW1W7W8</accession>
<comment type="caution">
    <text evidence="3">The sequence shown here is derived from an EMBL/GenBank/DDBJ whole genome shotgun (WGS) entry which is preliminary data.</text>
</comment>
<evidence type="ECO:0000256" key="2">
    <source>
        <dbReference type="SAM" id="SignalP"/>
    </source>
</evidence>
<feature type="region of interest" description="Disordered" evidence="1">
    <location>
        <begin position="85"/>
        <end position="119"/>
    </location>
</feature>
<dbReference type="Proteomes" id="UP001457282">
    <property type="component" value="Unassembled WGS sequence"/>
</dbReference>
<evidence type="ECO:0000256" key="1">
    <source>
        <dbReference type="SAM" id="MobiDB-lite"/>
    </source>
</evidence>
<feature type="signal peptide" evidence="2">
    <location>
        <begin position="1"/>
        <end position="21"/>
    </location>
</feature>
<dbReference type="AlphaFoldDB" id="A0AAW1W7W8"/>